<dbReference type="OrthoDB" id="1909848at2759"/>
<dbReference type="EMBL" id="CM018046">
    <property type="protein sequence ID" value="KAA8527212.1"/>
    <property type="molecule type" value="Genomic_DNA"/>
</dbReference>
<evidence type="ECO:0000313" key="2">
    <source>
        <dbReference type="Proteomes" id="UP000325577"/>
    </source>
</evidence>
<gene>
    <name evidence="1" type="ORF">F0562_008559</name>
</gene>
<organism evidence="1 2">
    <name type="scientific">Nyssa sinensis</name>
    <dbReference type="NCBI Taxonomy" id="561372"/>
    <lineage>
        <taxon>Eukaryota</taxon>
        <taxon>Viridiplantae</taxon>
        <taxon>Streptophyta</taxon>
        <taxon>Embryophyta</taxon>
        <taxon>Tracheophyta</taxon>
        <taxon>Spermatophyta</taxon>
        <taxon>Magnoliopsida</taxon>
        <taxon>eudicotyledons</taxon>
        <taxon>Gunneridae</taxon>
        <taxon>Pentapetalae</taxon>
        <taxon>asterids</taxon>
        <taxon>Cornales</taxon>
        <taxon>Nyssaceae</taxon>
        <taxon>Nyssa</taxon>
    </lineage>
</organism>
<dbReference type="InterPro" id="IPR003832">
    <property type="entry name" value="DUF212"/>
</dbReference>
<sequence length="282" mass="29599">MLLQNWSFSCACGLLSHNHSFLLYARNRASIIAGGSHSVLSRRKAKHAASPCVCIRLGIDEVAEIAHNKVLIAAAVSAAIGQLSKPFTSAIIYGNKNNFNFRAAFKAGGFPSTHSSAVVATATSLGLERGFSDAIFGLAVVYAGLIMYDAQGVRREVGTHAKALNRVLLKNQLNSISPNDASVLIDSLPGASSSNSEPLLLGEASPFRPKPTNASLLHRSDNRMSQSNALISSTIAADMEGRSEKAASSCTPLNESVGHTVIEVIAGALLGLFVSMAVHTIT</sequence>
<dbReference type="Proteomes" id="UP000325577">
    <property type="component" value="Linkage Group LG3"/>
</dbReference>
<name>A0A5J5ABE7_9ASTE</name>
<keyword evidence="2" id="KW-1185">Reference proteome</keyword>
<evidence type="ECO:0000313" key="1">
    <source>
        <dbReference type="EMBL" id="KAA8527212.1"/>
    </source>
</evidence>
<accession>A0A5J5ABE7</accession>
<proteinExistence type="predicted"/>
<protein>
    <submittedName>
        <fullName evidence="1">Uncharacterized protein</fullName>
    </submittedName>
</protein>
<dbReference type="PANTHER" id="PTHR31446:SF2">
    <property type="entry name" value="ACID PHOSPHATASE_VANADIUM-DEPENDENT HALOPEROXIDASE-RELATED PROTEIN"/>
    <property type="match status" value="1"/>
</dbReference>
<dbReference type="AlphaFoldDB" id="A0A5J5ABE7"/>
<reference evidence="1 2" key="1">
    <citation type="submission" date="2019-09" db="EMBL/GenBank/DDBJ databases">
        <title>A chromosome-level genome assembly of the Chinese tupelo Nyssa sinensis.</title>
        <authorList>
            <person name="Yang X."/>
            <person name="Kang M."/>
            <person name="Yang Y."/>
            <person name="Xiong H."/>
            <person name="Wang M."/>
            <person name="Zhang Z."/>
            <person name="Wang Z."/>
            <person name="Wu H."/>
            <person name="Ma T."/>
            <person name="Liu J."/>
            <person name="Xi Z."/>
        </authorList>
    </citation>
    <scope>NUCLEOTIDE SEQUENCE [LARGE SCALE GENOMIC DNA]</scope>
    <source>
        <strain evidence="1">J267</strain>
        <tissue evidence="1">Leaf</tissue>
    </source>
</reference>
<dbReference type="PANTHER" id="PTHR31446">
    <property type="entry name" value="ACID PHOSPHATASE/VANADIUM-DEPENDENT HALOPEROXIDASE-RELATED PROTEIN"/>
    <property type="match status" value="1"/>
</dbReference>
<dbReference type="Pfam" id="PF02681">
    <property type="entry name" value="DUF212"/>
    <property type="match status" value="1"/>
</dbReference>